<evidence type="ECO:0000313" key="9">
    <source>
        <dbReference type="EMBL" id="MEN9059720.1"/>
    </source>
</evidence>
<accession>A0AAW9SE30</accession>
<feature type="domain" description="Tripartite ATP-independent periplasmic transporters DctQ component" evidence="8">
    <location>
        <begin position="19"/>
        <end position="151"/>
    </location>
</feature>
<comment type="subunit">
    <text evidence="7">The complex comprises the extracytoplasmic solute receptor protein and the two transmembrane proteins.</text>
</comment>
<keyword evidence="7" id="KW-0997">Cell inner membrane</keyword>
<comment type="subcellular location">
    <subcellularLocation>
        <location evidence="7">Cell inner membrane</location>
        <topology evidence="7">Multi-pass membrane protein</topology>
    </subcellularLocation>
    <subcellularLocation>
        <location evidence="1">Cell membrane</location>
        <topology evidence="1">Multi-pass membrane protein</topology>
    </subcellularLocation>
</comment>
<evidence type="ECO:0000256" key="3">
    <source>
        <dbReference type="ARBA" id="ARBA00022475"/>
    </source>
</evidence>
<dbReference type="InterPro" id="IPR055348">
    <property type="entry name" value="DctQ"/>
</dbReference>
<dbReference type="GO" id="GO:0022857">
    <property type="term" value="F:transmembrane transporter activity"/>
    <property type="evidence" value="ECO:0007669"/>
    <property type="project" value="UniProtKB-UniRule"/>
</dbReference>
<evidence type="ECO:0000256" key="2">
    <source>
        <dbReference type="ARBA" id="ARBA00022448"/>
    </source>
</evidence>
<reference evidence="9 10" key="1">
    <citation type="submission" date="2024-05" db="EMBL/GenBank/DDBJ databases">
        <title>Genome sequence of Ponticoccus litoralis KCCM 90028.</title>
        <authorList>
            <person name="Kim J.M."/>
            <person name="Lee J.K."/>
            <person name="Choi B.J."/>
            <person name="Bayburt H."/>
            <person name="Baek J.H."/>
            <person name="Jeon C.O."/>
        </authorList>
    </citation>
    <scope>NUCLEOTIDE SEQUENCE [LARGE SCALE GENOMIC DNA]</scope>
    <source>
        <strain evidence="9 10">KCCM 90028</strain>
    </source>
</reference>
<sequence>MQRYSKASAIVFGLMMTVLCIVIAVETVLRKFLGHSLAGVDELSGYAIAIGAPLCFTVAVIEQAHIRINLLHMKMPAFLQAATNLLAALTLAGLALFLLVFTARTVQETQLFQSVAQTPWATPLIWPQALWLVGMSVFALAAVLLAARAVRLALAGRGTTLRRDYGPDTVENELEAELSDLEARA</sequence>
<proteinExistence type="inferred from homology"/>
<keyword evidence="5 7" id="KW-1133">Transmembrane helix</keyword>
<keyword evidence="6 7" id="KW-0472">Membrane</keyword>
<evidence type="ECO:0000313" key="10">
    <source>
        <dbReference type="Proteomes" id="UP001428774"/>
    </source>
</evidence>
<evidence type="ECO:0000256" key="5">
    <source>
        <dbReference type="ARBA" id="ARBA00022989"/>
    </source>
</evidence>
<feature type="transmembrane region" description="Helical" evidence="7">
    <location>
        <begin position="124"/>
        <end position="147"/>
    </location>
</feature>
<evidence type="ECO:0000256" key="1">
    <source>
        <dbReference type="ARBA" id="ARBA00004651"/>
    </source>
</evidence>
<feature type="transmembrane region" description="Helical" evidence="7">
    <location>
        <begin position="85"/>
        <end position="104"/>
    </location>
</feature>
<dbReference type="EMBL" id="JBDNCH010000001">
    <property type="protein sequence ID" value="MEN9059720.1"/>
    <property type="molecule type" value="Genomic_DNA"/>
</dbReference>
<feature type="transmembrane region" description="Helical" evidence="7">
    <location>
        <begin position="7"/>
        <end position="25"/>
    </location>
</feature>
<keyword evidence="3" id="KW-1003">Cell membrane</keyword>
<keyword evidence="4 7" id="KW-0812">Transmembrane</keyword>
<dbReference type="AlphaFoldDB" id="A0AAW9SE30"/>
<organism evidence="9 10">
    <name type="scientific">Ponticoccus litoralis</name>
    <dbReference type="NCBI Taxonomy" id="422297"/>
    <lineage>
        <taxon>Bacteria</taxon>
        <taxon>Pseudomonadati</taxon>
        <taxon>Pseudomonadota</taxon>
        <taxon>Alphaproteobacteria</taxon>
        <taxon>Rhodobacterales</taxon>
        <taxon>Roseobacteraceae</taxon>
        <taxon>Ponticoccus</taxon>
    </lineage>
</organism>
<dbReference type="RefSeq" id="WP_347164864.1">
    <property type="nucleotide sequence ID" value="NZ_JBDNCH010000001.1"/>
</dbReference>
<comment type="caution">
    <text evidence="9">The sequence shown here is derived from an EMBL/GenBank/DDBJ whole genome shotgun (WGS) entry which is preliminary data.</text>
</comment>
<dbReference type="Proteomes" id="UP001428774">
    <property type="component" value="Unassembled WGS sequence"/>
</dbReference>
<evidence type="ECO:0000256" key="4">
    <source>
        <dbReference type="ARBA" id="ARBA00022692"/>
    </source>
</evidence>
<keyword evidence="10" id="KW-1185">Reference proteome</keyword>
<name>A0AAW9SE30_9RHOB</name>
<comment type="function">
    <text evidence="7">Part of the tripartite ATP-independent periplasmic (TRAP) transport system.</text>
</comment>
<evidence type="ECO:0000256" key="6">
    <source>
        <dbReference type="ARBA" id="ARBA00023136"/>
    </source>
</evidence>
<dbReference type="Pfam" id="PF04290">
    <property type="entry name" value="DctQ"/>
    <property type="match status" value="1"/>
</dbReference>
<dbReference type="GO" id="GO:0005886">
    <property type="term" value="C:plasma membrane"/>
    <property type="evidence" value="ECO:0007669"/>
    <property type="project" value="UniProtKB-SubCell"/>
</dbReference>
<gene>
    <name evidence="9" type="ORF">ABFB10_00385</name>
</gene>
<protein>
    <recommendedName>
        <fullName evidence="7">TRAP transporter small permease protein</fullName>
    </recommendedName>
</protein>
<feature type="transmembrane region" description="Helical" evidence="7">
    <location>
        <begin position="45"/>
        <end position="64"/>
    </location>
</feature>
<comment type="similarity">
    <text evidence="7">Belongs to the TRAP transporter small permease family.</text>
</comment>
<evidence type="ECO:0000256" key="7">
    <source>
        <dbReference type="RuleBase" id="RU369079"/>
    </source>
</evidence>
<keyword evidence="2 7" id="KW-0813">Transport</keyword>
<evidence type="ECO:0000259" key="8">
    <source>
        <dbReference type="Pfam" id="PF04290"/>
    </source>
</evidence>